<keyword evidence="1" id="KW-0732">Signal</keyword>
<accession>A0ABR2XD53</accession>
<feature type="signal peptide" evidence="1">
    <location>
        <begin position="1"/>
        <end position="19"/>
    </location>
</feature>
<keyword evidence="3" id="KW-1185">Reference proteome</keyword>
<reference evidence="2 3" key="1">
    <citation type="submission" date="2024-02" db="EMBL/GenBank/DDBJ databases">
        <title>First draft genome assembly of two strains of Seiridium cardinale.</title>
        <authorList>
            <person name="Emiliani G."/>
            <person name="Scali E."/>
        </authorList>
    </citation>
    <scope>NUCLEOTIDE SEQUENCE [LARGE SCALE GENOMIC DNA]</scope>
    <source>
        <strain evidence="2 3">BM-138-000479</strain>
    </source>
</reference>
<sequence length="185" mass="20258">MRFFSLAAALTALALGVSAYNPDCDCSKKGAGGSCSIVKADPDPTKSDLTFIATCGSECKVTVGKNDVEFKYYSSIPKGSELAKEYGLDPWVCHDGLKEAFCIFDWAELQGWERSDLDMISRFWIRVVVTMIHRAGINVPILLGSYVWCLRSYVLPGLGPDLAPVQQLAQKAEQIVIALNTRFPA</sequence>
<evidence type="ECO:0000313" key="3">
    <source>
        <dbReference type="Proteomes" id="UP001465668"/>
    </source>
</evidence>
<organism evidence="2 3">
    <name type="scientific">Seiridium cardinale</name>
    <dbReference type="NCBI Taxonomy" id="138064"/>
    <lineage>
        <taxon>Eukaryota</taxon>
        <taxon>Fungi</taxon>
        <taxon>Dikarya</taxon>
        <taxon>Ascomycota</taxon>
        <taxon>Pezizomycotina</taxon>
        <taxon>Sordariomycetes</taxon>
        <taxon>Xylariomycetidae</taxon>
        <taxon>Amphisphaeriales</taxon>
        <taxon>Sporocadaceae</taxon>
        <taxon>Seiridium</taxon>
    </lineage>
</organism>
<comment type="caution">
    <text evidence="2">The sequence shown here is derived from an EMBL/GenBank/DDBJ whole genome shotgun (WGS) entry which is preliminary data.</text>
</comment>
<evidence type="ECO:0000313" key="2">
    <source>
        <dbReference type="EMBL" id="KAK9771672.1"/>
    </source>
</evidence>
<dbReference type="Proteomes" id="UP001465668">
    <property type="component" value="Unassembled WGS sequence"/>
</dbReference>
<protein>
    <submittedName>
        <fullName evidence="2">Uncharacterized protein</fullName>
    </submittedName>
</protein>
<proteinExistence type="predicted"/>
<name>A0ABR2XD53_9PEZI</name>
<gene>
    <name evidence="2" type="ORF">SCAR479_11601</name>
</gene>
<evidence type="ECO:0000256" key="1">
    <source>
        <dbReference type="SAM" id="SignalP"/>
    </source>
</evidence>
<feature type="chain" id="PRO_5046971936" evidence="1">
    <location>
        <begin position="20"/>
        <end position="185"/>
    </location>
</feature>
<dbReference type="EMBL" id="JARVKM010000071">
    <property type="protein sequence ID" value="KAK9771672.1"/>
    <property type="molecule type" value="Genomic_DNA"/>
</dbReference>